<organism evidence="10 11">
    <name type="scientific">Phascolomyces articulosus</name>
    <dbReference type="NCBI Taxonomy" id="60185"/>
    <lineage>
        <taxon>Eukaryota</taxon>
        <taxon>Fungi</taxon>
        <taxon>Fungi incertae sedis</taxon>
        <taxon>Mucoromycota</taxon>
        <taxon>Mucoromycotina</taxon>
        <taxon>Mucoromycetes</taxon>
        <taxon>Mucorales</taxon>
        <taxon>Lichtheimiaceae</taxon>
        <taxon>Phascolomyces</taxon>
    </lineage>
</organism>
<dbReference type="Gene3D" id="1.20.1250.20">
    <property type="entry name" value="MFS general substrate transporter like domains"/>
    <property type="match status" value="2"/>
</dbReference>
<reference evidence="10" key="2">
    <citation type="submission" date="2023-02" db="EMBL/GenBank/DDBJ databases">
        <authorList>
            <consortium name="DOE Joint Genome Institute"/>
            <person name="Mondo S.J."/>
            <person name="Chang Y."/>
            <person name="Wang Y."/>
            <person name="Ahrendt S."/>
            <person name="Andreopoulos W."/>
            <person name="Barry K."/>
            <person name="Beard J."/>
            <person name="Benny G.L."/>
            <person name="Blankenship S."/>
            <person name="Bonito G."/>
            <person name="Cuomo C."/>
            <person name="Desiro A."/>
            <person name="Gervers K.A."/>
            <person name="Hundley H."/>
            <person name="Kuo A."/>
            <person name="LaButti K."/>
            <person name="Lang B.F."/>
            <person name="Lipzen A."/>
            <person name="O'Donnell K."/>
            <person name="Pangilinan J."/>
            <person name="Reynolds N."/>
            <person name="Sandor L."/>
            <person name="Smith M.W."/>
            <person name="Tsang A."/>
            <person name="Grigoriev I.V."/>
            <person name="Stajich J.E."/>
            <person name="Spatafora J.W."/>
        </authorList>
    </citation>
    <scope>NUCLEOTIDE SEQUENCE</scope>
    <source>
        <strain evidence="10">RSA 2281</strain>
    </source>
</reference>
<dbReference type="PANTHER" id="PTHR43791">
    <property type="entry name" value="PERMEASE-RELATED"/>
    <property type="match status" value="1"/>
</dbReference>
<evidence type="ECO:0000256" key="6">
    <source>
        <dbReference type="ARBA" id="ARBA00037968"/>
    </source>
</evidence>
<keyword evidence="5 8" id="KW-0472">Membrane</keyword>
<evidence type="ECO:0000313" key="10">
    <source>
        <dbReference type="EMBL" id="KAI9271486.1"/>
    </source>
</evidence>
<keyword evidence="3 8" id="KW-0812">Transmembrane</keyword>
<feature type="transmembrane region" description="Helical" evidence="8">
    <location>
        <begin position="438"/>
        <end position="458"/>
    </location>
</feature>
<evidence type="ECO:0000256" key="4">
    <source>
        <dbReference type="ARBA" id="ARBA00022989"/>
    </source>
</evidence>
<feature type="transmembrane region" description="Helical" evidence="8">
    <location>
        <begin position="347"/>
        <end position="367"/>
    </location>
</feature>
<keyword evidence="2" id="KW-0813">Transport</keyword>
<feature type="transmembrane region" description="Helical" evidence="8">
    <location>
        <begin position="149"/>
        <end position="166"/>
    </location>
</feature>
<evidence type="ECO:0000256" key="7">
    <source>
        <dbReference type="SAM" id="MobiDB-lite"/>
    </source>
</evidence>
<evidence type="ECO:0000256" key="1">
    <source>
        <dbReference type="ARBA" id="ARBA00004141"/>
    </source>
</evidence>
<comment type="similarity">
    <text evidence="6">Belongs to the major facilitator superfamily. Allantoate permease family.</text>
</comment>
<dbReference type="PANTHER" id="PTHR43791:SF63">
    <property type="entry name" value="HIGH AFFINITY CYSTEINE TRANSPORTER"/>
    <property type="match status" value="1"/>
</dbReference>
<feature type="transmembrane region" description="Helical" evidence="8">
    <location>
        <begin position="310"/>
        <end position="335"/>
    </location>
</feature>
<evidence type="ECO:0000256" key="8">
    <source>
        <dbReference type="SAM" id="Phobius"/>
    </source>
</evidence>
<dbReference type="GO" id="GO:0033229">
    <property type="term" value="F:cysteine transmembrane transporter activity"/>
    <property type="evidence" value="ECO:0007669"/>
    <property type="project" value="TreeGrafter"/>
</dbReference>
<feature type="transmembrane region" description="Helical" evidence="8">
    <location>
        <begin position="206"/>
        <end position="228"/>
    </location>
</feature>
<evidence type="ECO:0000259" key="9">
    <source>
        <dbReference type="PROSITE" id="PS50850"/>
    </source>
</evidence>
<dbReference type="Proteomes" id="UP001209540">
    <property type="component" value="Unassembled WGS sequence"/>
</dbReference>
<dbReference type="EMBL" id="JAIXMP010000006">
    <property type="protein sequence ID" value="KAI9271486.1"/>
    <property type="molecule type" value="Genomic_DNA"/>
</dbReference>
<dbReference type="GO" id="GO:0016020">
    <property type="term" value="C:membrane"/>
    <property type="evidence" value="ECO:0007669"/>
    <property type="project" value="UniProtKB-SubCell"/>
</dbReference>
<dbReference type="Pfam" id="PF07690">
    <property type="entry name" value="MFS_1"/>
    <property type="match status" value="1"/>
</dbReference>
<dbReference type="InterPro" id="IPR036259">
    <property type="entry name" value="MFS_trans_sf"/>
</dbReference>
<comment type="caution">
    <text evidence="10">The sequence shown here is derived from an EMBL/GenBank/DDBJ whole genome shotgun (WGS) entry which is preliminary data.</text>
</comment>
<feature type="domain" description="Major facilitator superfamily (MFS) profile" evidence="9">
    <location>
        <begin position="82"/>
        <end position="496"/>
    </location>
</feature>
<feature type="transmembrane region" description="Helical" evidence="8">
    <location>
        <begin position="119"/>
        <end position="137"/>
    </location>
</feature>
<comment type="subcellular location">
    <subcellularLocation>
        <location evidence="1">Membrane</location>
        <topology evidence="1">Multi-pass membrane protein</topology>
    </subcellularLocation>
</comment>
<dbReference type="AlphaFoldDB" id="A0AAD5K640"/>
<protein>
    <submittedName>
        <fullName evidence="10">Major facilitator superfamily domain-containing protein</fullName>
    </submittedName>
</protein>
<feature type="compositionally biased region" description="Basic and acidic residues" evidence="7">
    <location>
        <begin position="1"/>
        <end position="11"/>
    </location>
</feature>
<feature type="transmembrane region" description="Helical" evidence="8">
    <location>
        <begin position="406"/>
        <end position="426"/>
    </location>
</feature>
<dbReference type="PROSITE" id="PS50850">
    <property type="entry name" value="MFS"/>
    <property type="match status" value="1"/>
</dbReference>
<feature type="transmembrane region" description="Helical" evidence="8">
    <location>
        <begin position="374"/>
        <end position="394"/>
    </location>
</feature>
<evidence type="ECO:0000256" key="2">
    <source>
        <dbReference type="ARBA" id="ARBA00022448"/>
    </source>
</evidence>
<feature type="transmembrane region" description="Helical" evidence="8">
    <location>
        <begin position="470"/>
        <end position="491"/>
    </location>
</feature>
<feature type="transmembrane region" description="Helical" evidence="8">
    <location>
        <begin position="240"/>
        <end position="262"/>
    </location>
</feature>
<feature type="compositionally biased region" description="Low complexity" evidence="7">
    <location>
        <begin position="12"/>
        <end position="22"/>
    </location>
</feature>
<feature type="transmembrane region" description="Helical" evidence="8">
    <location>
        <begin position="172"/>
        <end position="194"/>
    </location>
</feature>
<evidence type="ECO:0000313" key="11">
    <source>
        <dbReference type="Proteomes" id="UP001209540"/>
    </source>
</evidence>
<feature type="transmembrane region" description="Helical" evidence="8">
    <location>
        <begin position="78"/>
        <end position="95"/>
    </location>
</feature>
<proteinExistence type="inferred from homology"/>
<dbReference type="FunFam" id="1.20.1250.20:FF:000064">
    <property type="entry name" value="MFS allantoate transporter"/>
    <property type="match status" value="1"/>
</dbReference>
<dbReference type="SUPFAM" id="SSF103473">
    <property type="entry name" value="MFS general substrate transporter"/>
    <property type="match status" value="1"/>
</dbReference>
<keyword evidence="11" id="KW-1185">Reference proteome</keyword>
<evidence type="ECO:0000256" key="5">
    <source>
        <dbReference type="ARBA" id="ARBA00023136"/>
    </source>
</evidence>
<gene>
    <name evidence="10" type="ORF">BDA99DRAFT_433121</name>
</gene>
<evidence type="ECO:0000256" key="3">
    <source>
        <dbReference type="ARBA" id="ARBA00022692"/>
    </source>
</evidence>
<name>A0AAD5K640_9FUNG</name>
<feature type="region of interest" description="Disordered" evidence="7">
    <location>
        <begin position="1"/>
        <end position="35"/>
    </location>
</feature>
<sequence length="532" mass="60209">MAVDEKVETRSTKSSSNSISEPESSKKIQQEEEDGIKGEIPVKVIGNKDRIDPELAKYATGEIIEVDEKTNHRLKWMLYRRVLFIMTVTYFLQALDKGTLSFASIMNLIEDTGLQGQEYSWLTTCIYIAILIVEYPINWILQRVPIAKYLAFNILAWSTVLALHAVCHNFIGLLICRTLLGIFEASCQPTFVIMSSMWFKREEQGVIVTVWYMMNGFQQIVGGVLAYAFTHITSGPLKSWQALVITYGSFSFLWGLVVLFFLPDSPMRAKCFSEEDKKLLVERVRSNQTGLQNKTWRKDQFIEALKDPQVWAYALVAFLTTLPTSGLGAFANLIILGFGYSVLQTQLLAMVLGGYIIFCLLSSTYITKRWGHTVIVMMVYVIPSIIGTIVLLSVENTSTATQAGLLMSYYLVLSFWATSTLSISLLSRNVGGQTKKSVAVAINFIFWAAGNAIGPQVFQDREKPRYFTGFAVHIVCYAVLLGVLALLRWHFIRENRKKALYLAERTEEQDKEGAHAFDDLTDRQNPNFIYIY</sequence>
<dbReference type="InterPro" id="IPR011701">
    <property type="entry name" value="MFS"/>
</dbReference>
<reference evidence="10" key="1">
    <citation type="journal article" date="2022" name="IScience">
        <title>Evolution of zygomycete secretomes and the origins of terrestrial fungal ecologies.</title>
        <authorList>
            <person name="Chang Y."/>
            <person name="Wang Y."/>
            <person name="Mondo S."/>
            <person name="Ahrendt S."/>
            <person name="Andreopoulos W."/>
            <person name="Barry K."/>
            <person name="Beard J."/>
            <person name="Benny G.L."/>
            <person name="Blankenship S."/>
            <person name="Bonito G."/>
            <person name="Cuomo C."/>
            <person name="Desiro A."/>
            <person name="Gervers K.A."/>
            <person name="Hundley H."/>
            <person name="Kuo A."/>
            <person name="LaButti K."/>
            <person name="Lang B.F."/>
            <person name="Lipzen A."/>
            <person name="O'Donnell K."/>
            <person name="Pangilinan J."/>
            <person name="Reynolds N."/>
            <person name="Sandor L."/>
            <person name="Smith M.E."/>
            <person name="Tsang A."/>
            <person name="Grigoriev I.V."/>
            <person name="Stajich J.E."/>
            <person name="Spatafora J.W."/>
        </authorList>
    </citation>
    <scope>NUCLEOTIDE SEQUENCE</scope>
    <source>
        <strain evidence="10">RSA 2281</strain>
    </source>
</reference>
<keyword evidence="4 8" id="KW-1133">Transmembrane helix</keyword>
<dbReference type="InterPro" id="IPR020846">
    <property type="entry name" value="MFS_dom"/>
</dbReference>
<accession>A0AAD5K640</accession>